<dbReference type="Proteomes" id="UP000240505">
    <property type="component" value="Chromosome"/>
</dbReference>
<dbReference type="OrthoDB" id="5568302at2"/>
<sequence length="213" mass="22263">MTHSLTYSLTHSLSLRLAAIASAALIAGCASSKGPNQTSYDFGPIGAPAATQPAPAASAFPALVVADVTGPAMLDNQRMFYRLLYADAQQSRPYAYNQWSATPLQLLSQRLKTRIAQGGVKVLSTTDASGGVPLLRLEADEFSQNFDSATQSSATITLRASVFRSHRLLDQRTFARTLPAASADAPGGARALAAASDAVAADILAWLATLPAQ</sequence>
<dbReference type="SUPFAM" id="SSF159594">
    <property type="entry name" value="XCC0632-like"/>
    <property type="match status" value="1"/>
</dbReference>
<evidence type="ECO:0000313" key="4">
    <source>
        <dbReference type="Proteomes" id="UP000240505"/>
    </source>
</evidence>
<dbReference type="KEGG" id="masz:C9I28_02930"/>
<evidence type="ECO:0000259" key="2">
    <source>
        <dbReference type="Pfam" id="PF03886"/>
    </source>
</evidence>
<evidence type="ECO:0000313" key="3">
    <source>
        <dbReference type="EMBL" id="AVR94793.1"/>
    </source>
</evidence>
<gene>
    <name evidence="3" type="ORF">C9I28_02930</name>
</gene>
<feature type="signal peptide" evidence="1">
    <location>
        <begin position="1"/>
        <end position="23"/>
    </location>
</feature>
<dbReference type="Pfam" id="PF03886">
    <property type="entry name" value="ABC_trans_aux"/>
    <property type="match status" value="1"/>
</dbReference>
<keyword evidence="1" id="KW-0732">Signal</keyword>
<evidence type="ECO:0000256" key="1">
    <source>
        <dbReference type="SAM" id="SignalP"/>
    </source>
</evidence>
<protein>
    <submittedName>
        <fullName evidence="3">ABC transporter</fullName>
    </submittedName>
</protein>
<reference evidence="3 4" key="1">
    <citation type="submission" date="2018-03" db="EMBL/GenBank/DDBJ databases">
        <title>Massilia armeniaca sp. nov., isolated from desert soil.</title>
        <authorList>
            <person name="Huang H."/>
            <person name="Ren M."/>
        </authorList>
    </citation>
    <scope>NUCLEOTIDE SEQUENCE [LARGE SCALE GENOMIC DNA]</scope>
    <source>
        <strain evidence="3 4">ZMN-3</strain>
    </source>
</reference>
<dbReference type="Gene3D" id="3.40.50.10610">
    <property type="entry name" value="ABC-type transport auxiliary lipoprotein component"/>
    <property type="match status" value="1"/>
</dbReference>
<organism evidence="3 4">
    <name type="scientific">Pseudoduganella armeniaca</name>
    <dbReference type="NCBI Taxonomy" id="2072590"/>
    <lineage>
        <taxon>Bacteria</taxon>
        <taxon>Pseudomonadati</taxon>
        <taxon>Pseudomonadota</taxon>
        <taxon>Betaproteobacteria</taxon>
        <taxon>Burkholderiales</taxon>
        <taxon>Oxalobacteraceae</taxon>
        <taxon>Telluria group</taxon>
        <taxon>Pseudoduganella</taxon>
    </lineage>
</organism>
<feature type="domain" description="ABC-type transport auxiliary lipoprotein component" evidence="2">
    <location>
        <begin position="48"/>
        <end position="203"/>
    </location>
</feature>
<accession>A0A2R4C5B4</accession>
<dbReference type="InterPro" id="IPR005586">
    <property type="entry name" value="ABC_trans_aux"/>
</dbReference>
<proteinExistence type="predicted"/>
<name>A0A2R4C5B4_9BURK</name>
<dbReference type="EMBL" id="CP028324">
    <property type="protein sequence ID" value="AVR94793.1"/>
    <property type="molecule type" value="Genomic_DNA"/>
</dbReference>
<dbReference type="AlphaFoldDB" id="A0A2R4C5B4"/>
<dbReference type="RefSeq" id="WP_107140144.1">
    <property type="nucleotide sequence ID" value="NZ_CP028324.1"/>
</dbReference>
<feature type="chain" id="PRO_5015328136" evidence="1">
    <location>
        <begin position="24"/>
        <end position="213"/>
    </location>
</feature>
<keyword evidence="4" id="KW-1185">Reference proteome</keyword>